<protein>
    <submittedName>
        <fullName evidence="1">Uncharacterized protein</fullName>
    </submittedName>
</protein>
<organism evidence="1 2">
    <name type="scientific">Tanacetum coccineum</name>
    <dbReference type="NCBI Taxonomy" id="301880"/>
    <lineage>
        <taxon>Eukaryota</taxon>
        <taxon>Viridiplantae</taxon>
        <taxon>Streptophyta</taxon>
        <taxon>Embryophyta</taxon>
        <taxon>Tracheophyta</taxon>
        <taxon>Spermatophyta</taxon>
        <taxon>Magnoliopsida</taxon>
        <taxon>eudicotyledons</taxon>
        <taxon>Gunneridae</taxon>
        <taxon>Pentapetalae</taxon>
        <taxon>asterids</taxon>
        <taxon>campanulids</taxon>
        <taxon>Asterales</taxon>
        <taxon>Asteraceae</taxon>
        <taxon>Asteroideae</taxon>
        <taxon>Anthemideae</taxon>
        <taxon>Anthemidinae</taxon>
        <taxon>Tanacetum</taxon>
    </lineage>
</organism>
<reference evidence="1" key="1">
    <citation type="journal article" date="2022" name="Int. J. Mol. Sci.">
        <title>Draft Genome of Tanacetum Coccineum: Genomic Comparison of Closely Related Tanacetum-Family Plants.</title>
        <authorList>
            <person name="Yamashiro T."/>
            <person name="Shiraishi A."/>
            <person name="Nakayama K."/>
            <person name="Satake H."/>
        </authorList>
    </citation>
    <scope>NUCLEOTIDE SEQUENCE</scope>
</reference>
<gene>
    <name evidence="1" type="ORF">Tco_0751590</name>
</gene>
<evidence type="ECO:0000313" key="2">
    <source>
        <dbReference type="Proteomes" id="UP001151760"/>
    </source>
</evidence>
<accession>A0ABQ4Z4F7</accession>
<evidence type="ECO:0000313" key="1">
    <source>
        <dbReference type="EMBL" id="GJS85049.1"/>
    </source>
</evidence>
<dbReference type="EMBL" id="BQNB010011022">
    <property type="protein sequence ID" value="GJS85049.1"/>
    <property type="molecule type" value="Genomic_DNA"/>
</dbReference>
<proteinExistence type="predicted"/>
<name>A0ABQ4Z4F7_9ASTR</name>
<reference evidence="1" key="2">
    <citation type="submission" date="2022-01" db="EMBL/GenBank/DDBJ databases">
        <authorList>
            <person name="Yamashiro T."/>
            <person name="Shiraishi A."/>
            <person name="Satake H."/>
            <person name="Nakayama K."/>
        </authorList>
    </citation>
    <scope>NUCLEOTIDE SEQUENCE</scope>
</reference>
<keyword evidence="2" id="KW-1185">Reference proteome</keyword>
<dbReference type="Proteomes" id="UP001151760">
    <property type="component" value="Unassembled WGS sequence"/>
</dbReference>
<sequence>MYTFSRLADVTMHTLERLVEMSIYLEFNFIGSDESLGHSEISRLDGLTLRAGEEARPREAQIRALSEGCRCYYRGRGIRDESDLTSQASSHRARQGFRELVRTVEAGPQDGPADAGSIVSFVSYLV</sequence>
<comment type="caution">
    <text evidence="1">The sequence shown here is derived from an EMBL/GenBank/DDBJ whole genome shotgun (WGS) entry which is preliminary data.</text>
</comment>